<dbReference type="AlphaFoldDB" id="A0A5N5J6S9"/>
<feature type="non-terminal residue" evidence="2">
    <location>
        <position position="1"/>
    </location>
</feature>
<gene>
    <name evidence="2" type="ORF">PHYPO_G00248880</name>
</gene>
<evidence type="ECO:0000313" key="2">
    <source>
        <dbReference type="EMBL" id="KAB5514968.1"/>
    </source>
</evidence>
<feature type="compositionally biased region" description="Basic and acidic residues" evidence="1">
    <location>
        <begin position="95"/>
        <end position="117"/>
    </location>
</feature>
<evidence type="ECO:0000256" key="1">
    <source>
        <dbReference type="SAM" id="MobiDB-lite"/>
    </source>
</evidence>
<protein>
    <submittedName>
        <fullName evidence="2">Uncharacterized protein</fullName>
    </submittedName>
</protein>
<accession>A0A5N5J6S9</accession>
<dbReference type="Proteomes" id="UP000327468">
    <property type="component" value="Unassembled WGS sequence"/>
</dbReference>
<reference evidence="2 3" key="1">
    <citation type="submission" date="2019-06" db="EMBL/GenBank/DDBJ databases">
        <title>A chromosome-scale genome assembly of the striped catfish, Pangasianodon hypophthalmus.</title>
        <authorList>
            <person name="Wen M."/>
            <person name="Zahm M."/>
            <person name="Roques C."/>
            <person name="Cabau C."/>
            <person name="Klopp C."/>
            <person name="Donnadieu C."/>
            <person name="Jouanno E."/>
            <person name="Avarre J.-C."/>
            <person name="Campet M."/>
            <person name="Ha T.T.T."/>
            <person name="Dugue R."/>
            <person name="Lampietro C."/>
            <person name="Louis A."/>
            <person name="Herpin A."/>
            <person name="Echchiki A."/>
            <person name="Berthelot C."/>
            <person name="Parey E."/>
            <person name="Roest-Crollius H."/>
            <person name="Braasch I."/>
            <person name="Postlethwait J."/>
            <person name="Bobe J."/>
            <person name="Montfort J."/>
            <person name="Bouchez O."/>
            <person name="Begum T."/>
            <person name="Schartl M."/>
            <person name="Guiguen Y."/>
        </authorList>
    </citation>
    <scope>NUCLEOTIDE SEQUENCE [LARGE SCALE GENOMIC DNA]</scope>
    <source>
        <strain evidence="2 3">Indonesia</strain>
        <tissue evidence="2">Blood</tissue>
    </source>
</reference>
<keyword evidence="3" id="KW-1185">Reference proteome</keyword>
<name>A0A5N5J6S9_PANHP</name>
<proteinExistence type="predicted"/>
<evidence type="ECO:0000313" key="3">
    <source>
        <dbReference type="Proteomes" id="UP000327468"/>
    </source>
</evidence>
<feature type="region of interest" description="Disordered" evidence="1">
    <location>
        <begin position="64"/>
        <end position="117"/>
    </location>
</feature>
<organism evidence="2 3">
    <name type="scientific">Pangasianodon hypophthalmus</name>
    <name type="common">Striped catfish</name>
    <name type="synonym">Helicophagus hypophthalmus</name>
    <dbReference type="NCBI Taxonomy" id="310915"/>
    <lineage>
        <taxon>Eukaryota</taxon>
        <taxon>Metazoa</taxon>
        <taxon>Chordata</taxon>
        <taxon>Craniata</taxon>
        <taxon>Vertebrata</taxon>
        <taxon>Euteleostomi</taxon>
        <taxon>Actinopterygii</taxon>
        <taxon>Neopterygii</taxon>
        <taxon>Teleostei</taxon>
        <taxon>Ostariophysi</taxon>
        <taxon>Siluriformes</taxon>
        <taxon>Pangasiidae</taxon>
        <taxon>Pangasianodon</taxon>
    </lineage>
</organism>
<dbReference type="EMBL" id="VFJC01000044">
    <property type="protein sequence ID" value="KAB5514968.1"/>
    <property type="molecule type" value="Genomic_DNA"/>
</dbReference>
<sequence length="140" mass="14938">CVCVCNCVGVCVFNCVYVCNCVCVIVCVCNYTPSPCRLAVPGCAAFVPGLARLRAAASAVERAEREGAGELPVSGETPQGGEGAKEDGDVPAESRPQEEGERGEKKGRRQTDESGRILSCDTEKTVCRSRRIHRQKATED</sequence>
<comment type="caution">
    <text evidence="2">The sequence shown here is derived from an EMBL/GenBank/DDBJ whole genome shotgun (WGS) entry which is preliminary data.</text>
</comment>